<feature type="domain" description="DUF8183" evidence="1">
    <location>
        <begin position="138"/>
        <end position="196"/>
    </location>
</feature>
<dbReference type="EMBL" id="CP015103">
    <property type="protein sequence ID" value="ASJ08166.1"/>
    <property type="molecule type" value="Genomic_DNA"/>
</dbReference>
<feature type="domain" description="DUF8183" evidence="2">
    <location>
        <begin position="7"/>
        <end position="136"/>
    </location>
</feature>
<dbReference type="RefSeq" id="WP_088855404.1">
    <property type="nucleotide sequence ID" value="NZ_CP015103.1"/>
</dbReference>
<dbReference type="GO" id="GO:0003677">
    <property type="term" value="F:DNA binding"/>
    <property type="evidence" value="ECO:0007669"/>
    <property type="project" value="UniProtKB-KW"/>
</dbReference>
<accession>A0A2Z2MQW1</accession>
<dbReference type="AlphaFoldDB" id="A0A2Z2MQW1"/>
<evidence type="ECO:0000259" key="2">
    <source>
        <dbReference type="Pfam" id="PF26556"/>
    </source>
</evidence>
<evidence type="ECO:0000313" key="3">
    <source>
        <dbReference type="EMBL" id="ASJ08166.1"/>
    </source>
</evidence>
<reference evidence="3 4" key="1">
    <citation type="submission" date="2016-04" db="EMBL/GenBank/DDBJ databases">
        <title>Complete genome sequence of Thermococcus siculi type strain RG-20.</title>
        <authorList>
            <person name="Oger P.M."/>
        </authorList>
    </citation>
    <scope>NUCLEOTIDE SEQUENCE [LARGE SCALE GENOMIC DNA]</scope>
    <source>
        <strain evidence="3 4">RG-20</strain>
    </source>
</reference>
<dbReference type="Pfam" id="PF26555">
    <property type="entry name" value="HTH_78"/>
    <property type="match status" value="1"/>
</dbReference>
<dbReference type="Proteomes" id="UP000250125">
    <property type="component" value="Chromosome"/>
</dbReference>
<keyword evidence="4" id="KW-1185">Reference proteome</keyword>
<organism evidence="3 4">
    <name type="scientific">Thermococcus siculi</name>
    <dbReference type="NCBI Taxonomy" id="72803"/>
    <lineage>
        <taxon>Archaea</taxon>
        <taxon>Methanobacteriati</taxon>
        <taxon>Methanobacteriota</taxon>
        <taxon>Thermococci</taxon>
        <taxon>Thermococcales</taxon>
        <taxon>Thermococcaceae</taxon>
        <taxon>Thermococcus</taxon>
    </lineage>
</organism>
<dbReference type="InterPro" id="IPR058496">
    <property type="entry name" value="DUF8183_N"/>
</dbReference>
<dbReference type="GeneID" id="33317084"/>
<proteinExistence type="predicted"/>
<name>A0A2Z2MQW1_9EURY</name>
<dbReference type="InterPro" id="IPR058836">
    <property type="entry name" value="DUF8183_C"/>
</dbReference>
<gene>
    <name evidence="3" type="ORF">A3L11_02560</name>
</gene>
<evidence type="ECO:0000259" key="1">
    <source>
        <dbReference type="Pfam" id="PF26555"/>
    </source>
</evidence>
<keyword evidence="3" id="KW-0238">DNA-binding</keyword>
<dbReference type="OrthoDB" id="91412at2157"/>
<dbReference type="Pfam" id="PF26556">
    <property type="entry name" value="DUF8183"/>
    <property type="match status" value="1"/>
</dbReference>
<evidence type="ECO:0000313" key="4">
    <source>
        <dbReference type="Proteomes" id="UP000250125"/>
    </source>
</evidence>
<protein>
    <submittedName>
        <fullName evidence="3">DNA-binding protein</fullName>
    </submittedName>
</protein>
<dbReference type="KEGG" id="tsl:A3L11_02560"/>
<sequence>MADIETQVLEWLRSGNDEAQDIVDLPWSVQQIQPGTYVAEHPRMPFSLLVSFSEGFIHLVVPLGLETFSMVKDDKLKVYHTLLRLNEQVNMMKFTLSGMNDDVYLRVDLDKKTLGKEEFNDALTALLIGLLSAVSVLGLEEEFAQEVFDRIVGMVVERMQRGATREELMRFLTVKVGMSVEDAKALLDQVFEAKHSMEGGELDVGYF</sequence>